<evidence type="ECO:0000313" key="2">
    <source>
        <dbReference type="EMBL" id="AIQ93004.1"/>
    </source>
</evidence>
<protein>
    <submittedName>
        <fullName evidence="2">Protein of unassigned function</fullName>
    </submittedName>
</protein>
<dbReference type="EMBL" id="CP003811">
    <property type="protein sequence ID" value="AIQ93004.1"/>
    <property type="molecule type" value="Genomic_DNA"/>
</dbReference>
<dbReference type="Proteomes" id="UP000029492">
    <property type="component" value="Chromosome"/>
</dbReference>
<evidence type="ECO:0000313" key="3">
    <source>
        <dbReference type="Proteomes" id="UP000029492"/>
    </source>
</evidence>
<reference evidence="2 3" key="1">
    <citation type="journal article" date="2014" name="PLoS ONE">
        <title>Genome Information of Methylobacterium oryzae, a Plant-Probiotic Methylotroph in the Phyllosphere.</title>
        <authorList>
            <person name="Kwak M.J."/>
            <person name="Jeong H."/>
            <person name="Madhaiyan M."/>
            <person name="Lee Y."/>
            <person name="Sa T.M."/>
            <person name="Oh T.K."/>
            <person name="Kim J.F."/>
        </authorList>
    </citation>
    <scope>NUCLEOTIDE SEQUENCE [LARGE SCALE GENOMIC DNA]</scope>
    <source>
        <strain evidence="2 3">CBMB20</strain>
    </source>
</reference>
<dbReference type="HOGENOM" id="CLU_2288233_0_0_5"/>
<keyword evidence="1" id="KW-0472">Membrane</keyword>
<name>A0A089QEJ2_9HYPH</name>
<evidence type="ECO:0000256" key="1">
    <source>
        <dbReference type="SAM" id="Phobius"/>
    </source>
</evidence>
<keyword evidence="1" id="KW-1133">Transmembrane helix</keyword>
<feature type="transmembrane region" description="Helical" evidence="1">
    <location>
        <begin position="68"/>
        <end position="90"/>
    </location>
</feature>
<dbReference type="AlphaFoldDB" id="A0A089QEJ2"/>
<gene>
    <name evidence="2" type="ORF">MOC_5249</name>
</gene>
<keyword evidence="1" id="KW-0812">Transmembrane</keyword>
<proteinExistence type="predicted"/>
<organism evidence="2 3">
    <name type="scientific">Methylobacterium oryzae CBMB20</name>
    <dbReference type="NCBI Taxonomy" id="693986"/>
    <lineage>
        <taxon>Bacteria</taxon>
        <taxon>Pseudomonadati</taxon>
        <taxon>Pseudomonadota</taxon>
        <taxon>Alphaproteobacteria</taxon>
        <taxon>Hyphomicrobiales</taxon>
        <taxon>Methylobacteriaceae</taxon>
        <taxon>Methylobacterium</taxon>
    </lineage>
</organism>
<keyword evidence="3" id="KW-1185">Reference proteome</keyword>
<accession>A0A089QEJ2</accession>
<sequence length="101" mass="11494">MGIFPYLYWKSASAALRPAAFADLDRVTLLDLSGRPAGQAETGTKSLPYVQHEGRSEIRMELIERQFIIIYAIHLALIILSRCFCFIVAMRSLYLSGIYRH</sequence>
<dbReference type="KEGG" id="mor:MOC_5249"/>